<accession>A0AAZ1X4D6</accession>
<proteinExistence type="predicted"/>
<dbReference type="Proteomes" id="UP000472276">
    <property type="component" value="Unassembled WGS sequence"/>
</dbReference>
<dbReference type="PANTHER" id="PTHR31025:SF27">
    <property type="entry name" value="SI:CH211-193K19.2-RELATED"/>
    <property type="match status" value="1"/>
</dbReference>
<feature type="region of interest" description="Disordered" evidence="1">
    <location>
        <begin position="173"/>
        <end position="206"/>
    </location>
</feature>
<reference evidence="2" key="2">
    <citation type="submission" date="2025-08" db="UniProtKB">
        <authorList>
            <consortium name="Ensembl"/>
        </authorList>
    </citation>
    <scope>IDENTIFICATION</scope>
</reference>
<evidence type="ECO:0000256" key="1">
    <source>
        <dbReference type="SAM" id="MobiDB-lite"/>
    </source>
</evidence>
<reference evidence="2" key="3">
    <citation type="submission" date="2025-09" db="UniProtKB">
        <authorList>
            <consortium name="Ensembl"/>
        </authorList>
    </citation>
    <scope>IDENTIFICATION</scope>
</reference>
<sequence>MIKDLTTIKVIPSATETLILEFVESDLDTSSISTHTDDTVILSSSSSEKLRTEPWPKEFNIPQFSFETEGQLEKGNAEYTKDQTRLTPTSKMLSDILERLAEKIFSYKAYPSDADLSDVAEALTRKHPCLRQPDSFNESYRWKLRLKTKMSNYRTQLKSHGLASELLVNTLKSKSREDPFPKPAKNNKKARRGEANYYPQTSSKNPESLELERISLLTELKKRNNEKTVREQMARTFEFRRKEVVDKKPDIKNLLERCPGLFQMEEINAEFLRVTAVPLLTRFMAQLDKHSPQLLKIIRKKGGTTKAKTAIILEFLDQDADADIRRECVLKSLIIYLGERVEDLIKEYMISQKDEAEEELQSTTMALFVFRDNSSLLHQPRDIGIIIDGVEVLNELPSVAAGVAMVFGLCYALNMEYPRGFRFTFEALQKIMMELDFNKMTSKIRKLNCELNTAQ</sequence>
<reference evidence="3" key="1">
    <citation type="submission" date="2020-03" db="EMBL/GenBank/DDBJ databases">
        <title>Evolution of repeat sequences and sex chromosomes of tilapia species revealed by chromosome-level genomes.</title>
        <authorList>
            <person name="Xu L."/>
            <person name="Tao W."/>
            <person name="Wang D."/>
            <person name="Zhou Q."/>
        </authorList>
    </citation>
    <scope>NUCLEOTIDE SEQUENCE [LARGE SCALE GENOMIC DNA]</scope>
    <source>
        <strain evidence="3">Israel</strain>
    </source>
</reference>
<dbReference type="PANTHER" id="PTHR31025">
    <property type="entry name" value="SI:CH211-196P9.1-RELATED"/>
    <property type="match status" value="1"/>
</dbReference>
<gene>
    <name evidence="2" type="primary">SNX7</name>
</gene>
<evidence type="ECO:0000313" key="2">
    <source>
        <dbReference type="Ensembl" id="ENSOABP00000062846.1"/>
    </source>
</evidence>
<dbReference type="AlphaFoldDB" id="A0AAZ1X4D6"/>
<dbReference type="Ensembl" id="ENSOABT00000075135.1">
    <property type="protein sequence ID" value="ENSOABP00000062846.1"/>
    <property type="gene ID" value="ENSOABG00000026900.1"/>
</dbReference>
<keyword evidence="3" id="KW-1185">Reference proteome</keyword>
<organism evidence="2 3">
    <name type="scientific">Oreochromis aureus</name>
    <name type="common">Israeli tilapia</name>
    <name type="synonym">Chromis aureus</name>
    <dbReference type="NCBI Taxonomy" id="47969"/>
    <lineage>
        <taxon>Eukaryota</taxon>
        <taxon>Metazoa</taxon>
        <taxon>Chordata</taxon>
        <taxon>Craniata</taxon>
        <taxon>Vertebrata</taxon>
        <taxon>Euteleostomi</taxon>
        <taxon>Actinopterygii</taxon>
        <taxon>Neopterygii</taxon>
        <taxon>Teleostei</taxon>
        <taxon>Neoteleostei</taxon>
        <taxon>Acanthomorphata</taxon>
        <taxon>Ovalentaria</taxon>
        <taxon>Cichlomorphae</taxon>
        <taxon>Cichliformes</taxon>
        <taxon>Cichlidae</taxon>
        <taxon>African cichlids</taxon>
        <taxon>Pseudocrenilabrinae</taxon>
        <taxon>Oreochromini</taxon>
        <taxon>Oreochromis</taxon>
    </lineage>
</organism>
<protein>
    <submittedName>
        <fullName evidence="2">Uncharacterized protein</fullName>
    </submittedName>
</protein>
<evidence type="ECO:0000313" key="3">
    <source>
        <dbReference type="Proteomes" id="UP000472276"/>
    </source>
</evidence>
<name>A0AAZ1X4D6_OREAU</name>